<dbReference type="AlphaFoldDB" id="S4PMI9"/>
<protein>
    <submittedName>
        <fullName evidence="1">Uncharacterized protein</fullName>
    </submittedName>
</protein>
<sequence>MTQRRAHIEICQILGFVLLLKALKLFLSRNWLNNQTNSAMMCKFAANLRPITGLAQLTRVMIGRFASYRRRDLDPLDSRYVVRNVSRNSYICLFWS</sequence>
<reference evidence="1" key="2">
    <citation type="submission" date="2013-05" db="EMBL/GenBank/DDBJ databases">
        <authorList>
            <person name="Carter J.-M."/>
            <person name="Baker S.C."/>
            <person name="Pink R."/>
            <person name="Carter D.R.F."/>
            <person name="Collins A."/>
            <person name="Tomlin J."/>
            <person name="Gibbs M."/>
            <person name="Breuker C.J."/>
        </authorList>
    </citation>
    <scope>NUCLEOTIDE SEQUENCE</scope>
    <source>
        <tissue evidence="1">Ovary</tissue>
    </source>
</reference>
<accession>S4PMI9</accession>
<proteinExistence type="predicted"/>
<dbReference type="EMBL" id="GAIX01003530">
    <property type="protein sequence ID" value="JAA89030.1"/>
    <property type="molecule type" value="Transcribed_RNA"/>
</dbReference>
<name>S4PMI9_9NEOP</name>
<evidence type="ECO:0000313" key="1">
    <source>
        <dbReference type="EMBL" id="JAA89030.1"/>
    </source>
</evidence>
<reference evidence="1" key="1">
    <citation type="journal article" date="2013" name="BMC Genomics">
        <title>Unscrambling butterfly oogenesis.</title>
        <authorList>
            <person name="Carter J.M."/>
            <person name="Baker S.C."/>
            <person name="Pink R."/>
            <person name="Carter D.R."/>
            <person name="Collins A."/>
            <person name="Tomlin J."/>
            <person name="Gibbs M."/>
            <person name="Breuker C.J."/>
        </authorList>
    </citation>
    <scope>NUCLEOTIDE SEQUENCE</scope>
    <source>
        <tissue evidence="1">Ovary</tissue>
    </source>
</reference>
<organism evidence="1">
    <name type="scientific">Pararge aegeria</name>
    <name type="common">speckled wood butterfly</name>
    <dbReference type="NCBI Taxonomy" id="116150"/>
    <lineage>
        <taxon>Eukaryota</taxon>
        <taxon>Metazoa</taxon>
        <taxon>Ecdysozoa</taxon>
        <taxon>Arthropoda</taxon>
        <taxon>Hexapoda</taxon>
        <taxon>Insecta</taxon>
        <taxon>Pterygota</taxon>
        <taxon>Neoptera</taxon>
        <taxon>Endopterygota</taxon>
        <taxon>Lepidoptera</taxon>
        <taxon>Glossata</taxon>
        <taxon>Ditrysia</taxon>
        <taxon>Papilionoidea</taxon>
        <taxon>Nymphalidae</taxon>
        <taxon>Satyrinae</taxon>
        <taxon>Satyrini</taxon>
        <taxon>Parargina</taxon>
        <taxon>Pararge</taxon>
    </lineage>
</organism>